<keyword evidence="4" id="KW-1185">Reference proteome</keyword>
<feature type="compositionally biased region" description="Basic and acidic residues" evidence="1">
    <location>
        <begin position="632"/>
        <end position="642"/>
    </location>
</feature>
<organism evidence="3 4">
    <name type="scientific">Pycnococcus provasolii</name>
    <dbReference type="NCBI Taxonomy" id="41880"/>
    <lineage>
        <taxon>Eukaryota</taxon>
        <taxon>Viridiplantae</taxon>
        <taxon>Chlorophyta</taxon>
        <taxon>Pseudoscourfieldiophyceae</taxon>
        <taxon>Pseudoscourfieldiales</taxon>
        <taxon>Pycnococcaceae</taxon>
        <taxon>Pycnococcus</taxon>
    </lineage>
</organism>
<dbReference type="AlphaFoldDB" id="A0A830HLK2"/>
<name>A0A830HLK2_9CHLO</name>
<protein>
    <submittedName>
        <fullName evidence="3">Uncharacterized protein</fullName>
    </submittedName>
</protein>
<dbReference type="EMBL" id="BNJQ01000011">
    <property type="protein sequence ID" value="GHP05907.1"/>
    <property type="molecule type" value="Genomic_DNA"/>
</dbReference>
<feature type="transmembrane region" description="Helical" evidence="2">
    <location>
        <begin position="530"/>
        <end position="552"/>
    </location>
</feature>
<accession>A0A830HLK2</accession>
<keyword evidence="2" id="KW-0812">Transmembrane</keyword>
<evidence type="ECO:0000256" key="1">
    <source>
        <dbReference type="SAM" id="MobiDB-lite"/>
    </source>
</evidence>
<evidence type="ECO:0000313" key="4">
    <source>
        <dbReference type="Proteomes" id="UP000660262"/>
    </source>
</evidence>
<comment type="caution">
    <text evidence="3">The sequence shown here is derived from an EMBL/GenBank/DDBJ whole genome shotgun (WGS) entry which is preliminary data.</text>
</comment>
<keyword evidence="2" id="KW-0472">Membrane</keyword>
<dbReference type="PANTHER" id="PTHR23330">
    <property type="entry name" value="P300 TRANSCRIPTIONAL COFACTOR JMY-RELATED"/>
    <property type="match status" value="1"/>
</dbReference>
<feature type="region of interest" description="Disordered" evidence="1">
    <location>
        <begin position="675"/>
        <end position="703"/>
    </location>
</feature>
<feature type="region of interest" description="Disordered" evidence="1">
    <location>
        <begin position="1"/>
        <end position="33"/>
    </location>
</feature>
<reference evidence="3" key="1">
    <citation type="submission" date="2020-10" db="EMBL/GenBank/DDBJ databases">
        <title>Unveiling of a novel bifunctional photoreceptor, Dualchrome1, isolated from a cosmopolitan green alga.</title>
        <authorList>
            <person name="Suzuki S."/>
            <person name="Kawachi M."/>
        </authorList>
    </citation>
    <scope>NUCLEOTIDE SEQUENCE</scope>
    <source>
        <strain evidence="3">NIES 2893</strain>
    </source>
</reference>
<dbReference type="Proteomes" id="UP000660262">
    <property type="component" value="Unassembled WGS sequence"/>
</dbReference>
<feature type="region of interest" description="Disordered" evidence="1">
    <location>
        <begin position="565"/>
        <end position="653"/>
    </location>
</feature>
<sequence>MPSPPPPNPPPPSSPPPPSPPPNPSPPPPPTDVGVAITTVAGKAATNGGIVCLAESDIKMAATGGSSGEVESQPPRGFDIAWTETLASGTASSKFAAEVLWDGDVVIEAFNREGFSYGVSNARTVSRQFKCIGLMCASAKDGVHIGSVAPTEAGHKLTVRLSSPADDTNGANQEASVSVVFVWLNGGLCPSVMNPPPPPSPPPPPQPVPDVVSTLVQIGGVMVPWGGTACVDGTHLKTSALKLNQETEIVYGMGFDVRYSETNKGATDAPAGYRNILTYDGVEVASDANRAVLRAGETREVRHDFICEDTGCARGKSGILVGIETPRVGRHTLRLVLDADPIPLTTTTTMTAVNDSPTPSATSTTSAAQIFTPPASPATESTTAPPKNFLARASVLLSGVTTVNFKVAAFATGVANTLGTSTRDVVVLSIVGSSSSSTRRLLQQTNVEVTFTVATITEESARATELRILDAVTDGSIETALREAGMTGVKVVVGTASRTTAAPFKAIVPAVDAMSTGAPAPKAASSNGGIGTLVIVLAGAIGGVLVVACVVVELRVRANRRRAAAAEADCASATSSPAISPRRKEPALPPPPRPPRRTFADDLATSPRGEHRHETLIETFAASPATPSAPPIERESTSRRGGDSLPMFGKEGLSPDERARFATATFKRIPIAPSESRGRVRGFAPANSAPGWGTSSRAEADIY</sequence>
<feature type="compositionally biased region" description="Pro residues" evidence="1">
    <location>
        <begin position="1"/>
        <end position="31"/>
    </location>
</feature>
<evidence type="ECO:0000256" key="2">
    <source>
        <dbReference type="SAM" id="Phobius"/>
    </source>
</evidence>
<evidence type="ECO:0000313" key="3">
    <source>
        <dbReference type="EMBL" id="GHP05907.1"/>
    </source>
</evidence>
<gene>
    <name evidence="3" type="ORF">PPROV_000465400</name>
</gene>
<dbReference type="PANTHER" id="PTHR23330:SF9">
    <property type="entry name" value="PROLINE-RICH PROTEIN 11"/>
    <property type="match status" value="1"/>
</dbReference>
<proteinExistence type="predicted"/>
<keyword evidence="2" id="KW-1133">Transmembrane helix</keyword>